<accession>A0A0M3IAQ2</accession>
<name>A0A0M3IAQ2_ASCLU</name>
<evidence type="ECO:0000313" key="1">
    <source>
        <dbReference type="Proteomes" id="UP000036681"/>
    </source>
</evidence>
<evidence type="ECO:0000313" key="2">
    <source>
        <dbReference type="WBParaSite" id="ALUE_0001468501-mRNA-1"/>
    </source>
</evidence>
<dbReference type="WBParaSite" id="ALUE_0001468501-mRNA-1">
    <property type="protein sequence ID" value="ALUE_0001468501-mRNA-1"/>
    <property type="gene ID" value="ALUE_0001468501"/>
</dbReference>
<sequence length="83" mass="9673">LISYFLPLLLTVKIFRFYILRKIYSPGRQIFLCSTQKVDKRLTSYAYIQSTSVLRHRLLDLMYSSVSPSILCIALGFADRVSY</sequence>
<dbReference type="AlphaFoldDB" id="A0A0M3IAQ2"/>
<reference evidence="2" key="1">
    <citation type="submission" date="2017-02" db="UniProtKB">
        <authorList>
            <consortium name="WormBaseParasite"/>
        </authorList>
    </citation>
    <scope>IDENTIFICATION</scope>
</reference>
<proteinExistence type="predicted"/>
<protein>
    <submittedName>
        <fullName evidence="2">Ovule protein</fullName>
    </submittedName>
</protein>
<dbReference type="Proteomes" id="UP000036681">
    <property type="component" value="Unplaced"/>
</dbReference>
<organism evidence="1 2">
    <name type="scientific">Ascaris lumbricoides</name>
    <name type="common">Giant roundworm</name>
    <dbReference type="NCBI Taxonomy" id="6252"/>
    <lineage>
        <taxon>Eukaryota</taxon>
        <taxon>Metazoa</taxon>
        <taxon>Ecdysozoa</taxon>
        <taxon>Nematoda</taxon>
        <taxon>Chromadorea</taxon>
        <taxon>Rhabditida</taxon>
        <taxon>Spirurina</taxon>
        <taxon>Ascaridomorpha</taxon>
        <taxon>Ascaridoidea</taxon>
        <taxon>Ascarididae</taxon>
        <taxon>Ascaris</taxon>
    </lineage>
</organism>
<keyword evidence="1" id="KW-1185">Reference proteome</keyword>